<keyword evidence="1" id="KW-0732">Signal</keyword>
<sequence length="224" mass="24530">MMLIILAVLLPVVRLEIDERPENCQALKATTVHPMNLSDPVKEELQKGLNPKNLSDIDGIATYYIGSSDTSDPEKMLQFTAICISGAEDSPRGRSVANPEASFPHDLPHARQVYIGDVHQLAPHVMCPSTSNPAVHGARSVMDLLLRAPAVHVAPHITTFRAHSPLLALPNRNAYKGQLTTEELEQAVLESWDGISGEVFRNVVSSVPCRLFDIGLEQGRHADY</sequence>
<keyword evidence="2" id="KW-1185">Reference proteome</keyword>
<name>A0A7I4XXV0_HAECO</name>
<feature type="signal peptide" evidence="1">
    <location>
        <begin position="1"/>
        <end position="15"/>
    </location>
</feature>
<proteinExistence type="predicted"/>
<dbReference type="Proteomes" id="UP000025227">
    <property type="component" value="Unplaced"/>
</dbReference>
<protein>
    <submittedName>
        <fullName evidence="3">GMC_oxred_C domain-containing protein</fullName>
    </submittedName>
</protein>
<dbReference type="AlphaFoldDB" id="A0A7I4XXV0"/>
<dbReference type="WBParaSite" id="HCON_00026140-00001">
    <property type="protein sequence ID" value="HCON_00026140-00001"/>
    <property type="gene ID" value="HCON_00026140"/>
</dbReference>
<feature type="chain" id="PRO_5029903829" evidence="1">
    <location>
        <begin position="16"/>
        <end position="224"/>
    </location>
</feature>
<evidence type="ECO:0000313" key="2">
    <source>
        <dbReference type="Proteomes" id="UP000025227"/>
    </source>
</evidence>
<dbReference type="OrthoDB" id="10546138at2759"/>
<reference evidence="3" key="1">
    <citation type="submission" date="2020-12" db="UniProtKB">
        <authorList>
            <consortium name="WormBaseParasite"/>
        </authorList>
    </citation>
    <scope>IDENTIFICATION</scope>
    <source>
        <strain evidence="3">MHco3</strain>
    </source>
</reference>
<evidence type="ECO:0000313" key="3">
    <source>
        <dbReference type="WBParaSite" id="HCON_00026140-00001"/>
    </source>
</evidence>
<organism evidence="2 3">
    <name type="scientific">Haemonchus contortus</name>
    <name type="common">Barber pole worm</name>
    <dbReference type="NCBI Taxonomy" id="6289"/>
    <lineage>
        <taxon>Eukaryota</taxon>
        <taxon>Metazoa</taxon>
        <taxon>Ecdysozoa</taxon>
        <taxon>Nematoda</taxon>
        <taxon>Chromadorea</taxon>
        <taxon>Rhabditida</taxon>
        <taxon>Rhabditina</taxon>
        <taxon>Rhabditomorpha</taxon>
        <taxon>Strongyloidea</taxon>
        <taxon>Trichostrongylidae</taxon>
        <taxon>Haemonchus</taxon>
    </lineage>
</organism>
<evidence type="ECO:0000256" key="1">
    <source>
        <dbReference type="SAM" id="SignalP"/>
    </source>
</evidence>
<accession>A0A7I4XXV0</accession>